<dbReference type="EMBL" id="LWDX02011573">
    <property type="protein sequence ID" value="OEL35631.1"/>
    <property type="molecule type" value="Genomic_DNA"/>
</dbReference>
<protein>
    <submittedName>
        <fullName evidence="1">Uncharacterized protein</fullName>
    </submittedName>
</protein>
<evidence type="ECO:0000313" key="2">
    <source>
        <dbReference type="Proteomes" id="UP000095767"/>
    </source>
</evidence>
<gene>
    <name evidence="1" type="ORF">BAE44_0003350</name>
</gene>
<reference evidence="1 2" key="1">
    <citation type="submission" date="2016-09" db="EMBL/GenBank/DDBJ databases">
        <title>The draft genome of Dichanthelium oligosanthes: A C3 panicoid grass species.</title>
        <authorList>
            <person name="Studer A.J."/>
            <person name="Schnable J.C."/>
            <person name="Brutnell T.P."/>
        </authorList>
    </citation>
    <scope>NUCLEOTIDE SEQUENCE [LARGE SCALE GENOMIC DNA]</scope>
    <source>
        <strain evidence="2">cv. Kellogg 1175</strain>
        <tissue evidence="1">Leaf</tissue>
    </source>
</reference>
<comment type="caution">
    <text evidence="1">The sequence shown here is derived from an EMBL/GenBank/DDBJ whole genome shotgun (WGS) entry which is preliminary data.</text>
</comment>
<organism evidence="1 2">
    <name type="scientific">Dichanthelium oligosanthes</name>
    <dbReference type="NCBI Taxonomy" id="888268"/>
    <lineage>
        <taxon>Eukaryota</taxon>
        <taxon>Viridiplantae</taxon>
        <taxon>Streptophyta</taxon>
        <taxon>Embryophyta</taxon>
        <taxon>Tracheophyta</taxon>
        <taxon>Spermatophyta</taxon>
        <taxon>Magnoliopsida</taxon>
        <taxon>Liliopsida</taxon>
        <taxon>Poales</taxon>
        <taxon>Poaceae</taxon>
        <taxon>PACMAD clade</taxon>
        <taxon>Panicoideae</taxon>
        <taxon>Panicodae</taxon>
        <taxon>Paniceae</taxon>
        <taxon>Dichantheliinae</taxon>
        <taxon>Dichanthelium</taxon>
    </lineage>
</organism>
<sequence length="63" mass="7175">LFKLVKNISSKICSCRSSISPKFVGCFILITEGRVSHKFEEFCFCSKTKRPYRTIRRNGGGGR</sequence>
<evidence type="ECO:0000313" key="1">
    <source>
        <dbReference type="EMBL" id="OEL35631.1"/>
    </source>
</evidence>
<accession>A0A1E5WE01</accession>
<feature type="non-terminal residue" evidence="1">
    <location>
        <position position="1"/>
    </location>
</feature>
<name>A0A1E5WE01_9POAL</name>
<keyword evidence="2" id="KW-1185">Reference proteome</keyword>
<proteinExistence type="predicted"/>
<dbReference type="Proteomes" id="UP000095767">
    <property type="component" value="Unassembled WGS sequence"/>
</dbReference>
<dbReference type="AlphaFoldDB" id="A0A1E5WE01"/>